<name>A0A2K9VCW9_9CAUD</name>
<feature type="compositionally biased region" description="Low complexity" evidence="1">
    <location>
        <begin position="145"/>
        <end position="168"/>
    </location>
</feature>
<proteinExistence type="predicted"/>
<sequence>MDLKDTTMANLDGKFIVNNYPSASADVYFDDGAGPVVLAVKSNKVYQVGLTKEELQDVTKGKLIATVDDSKKEISWVQYHDKDNLYDTYNGVKVSGYDGADAGVPLIQAIGLFFKGINVTAYDPYILSLDEILNAVYNADGSKETATTTTSTTTAAPTTTTTTTVSNG</sequence>
<dbReference type="Proteomes" id="UP000241463">
    <property type="component" value="Segment"/>
</dbReference>
<organism evidence="2 3">
    <name type="scientific">Lactobacillus phage Bacchae</name>
    <dbReference type="NCBI Taxonomy" id="2079429"/>
    <lineage>
        <taxon>Viruses</taxon>
        <taxon>Duplodnaviria</taxon>
        <taxon>Heunggongvirae</taxon>
        <taxon>Uroviricota</taxon>
        <taxon>Caudoviricetes</taxon>
        <taxon>Herelleviridae</taxon>
        <taxon>Harbinvirus</taxon>
        <taxon>Harbinvirus bacchae</taxon>
    </lineage>
</organism>
<dbReference type="EMBL" id="MG765277">
    <property type="protein sequence ID" value="AUV60004.1"/>
    <property type="molecule type" value="Genomic_DNA"/>
</dbReference>
<reference evidence="2 3" key="1">
    <citation type="submission" date="2018-01" db="EMBL/GenBank/DDBJ databases">
        <title>Lactobacillus phages that infect wine-derived L. plantarum strains.</title>
        <authorList>
            <person name="Kyrkou I."/>
            <person name="Hestbjerg Hansen L."/>
        </authorList>
    </citation>
    <scope>NUCLEOTIDE SEQUENCE [LARGE SCALE GENOMIC DNA]</scope>
</reference>
<dbReference type="RefSeq" id="YP_009798108.1">
    <property type="nucleotide sequence ID" value="NC_047924.1"/>
</dbReference>
<protein>
    <submittedName>
        <fullName evidence="2">Uncharacterized protein</fullName>
    </submittedName>
</protein>
<dbReference type="KEGG" id="vg:54988553"/>
<feature type="region of interest" description="Disordered" evidence="1">
    <location>
        <begin position="144"/>
        <end position="168"/>
    </location>
</feature>
<dbReference type="GeneID" id="54988553"/>
<evidence type="ECO:0000256" key="1">
    <source>
        <dbReference type="SAM" id="MobiDB-lite"/>
    </source>
</evidence>
<keyword evidence="3" id="KW-1185">Reference proteome</keyword>
<accession>A0A2K9VCW9</accession>
<evidence type="ECO:0000313" key="3">
    <source>
        <dbReference type="Proteomes" id="UP000241463"/>
    </source>
</evidence>
<evidence type="ECO:0000313" key="2">
    <source>
        <dbReference type="EMBL" id="AUV60004.1"/>
    </source>
</evidence>